<sequence length="258" mass="27766">MKRRELMGYAGLGLATALISTFGSEQKADAQSSGSLSVQWLGHTCFLFTGGGARVLVNPFRTLGCTAKYRSPKVVSDVVLISSQLLDEGAVEGLPGNPKLIYESGIYKYKGLDFQGSAIAHDRRGGKQFGMNTSWSWKQAGVNIVHLGVPAAPLAFEQTVVFSRLGRPDIAFIPVGGGNKGYTAQEAKQAVEAIKPKLVIPTHYRTQAADDKCDISSVDEFLGLMQGMKVQRSNGDTISINPRSLADTTAIQVMSYKF</sequence>
<accession>A0A2A2TG04</accession>
<dbReference type="PANTHER" id="PTHR39189:SF1">
    <property type="entry name" value="UPF0173 METAL-DEPENDENT HYDROLASE YTKL"/>
    <property type="match status" value="1"/>
</dbReference>
<evidence type="ECO:0000313" key="2">
    <source>
        <dbReference type="Proteomes" id="UP000218238"/>
    </source>
</evidence>
<dbReference type="RefSeq" id="WP_095723095.1">
    <property type="nucleotide sequence ID" value="NZ_NTFS01000220.1"/>
</dbReference>
<keyword evidence="2" id="KW-1185">Reference proteome</keyword>
<keyword evidence="1" id="KW-0378">Hydrolase</keyword>
<dbReference type="EMBL" id="NTFS01000220">
    <property type="protein sequence ID" value="PAX52606.1"/>
    <property type="molecule type" value="Genomic_DNA"/>
</dbReference>
<dbReference type="Proteomes" id="UP000218238">
    <property type="component" value="Unassembled WGS sequence"/>
</dbReference>
<dbReference type="Pfam" id="PF13483">
    <property type="entry name" value="Lactamase_B_3"/>
    <property type="match status" value="1"/>
</dbReference>
<reference evidence="1 2" key="1">
    <citation type="submission" date="2017-08" db="EMBL/GenBank/DDBJ databases">
        <title>Draft genome sequence of filamentous cyanobacterium Calothrix elsteri CCALA 953.</title>
        <authorList>
            <person name="Gagunashvili A.N."/>
            <person name="Elster J."/>
            <person name="Andresson O.S."/>
        </authorList>
    </citation>
    <scope>NUCLEOTIDE SEQUENCE [LARGE SCALE GENOMIC DNA]</scope>
    <source>
        <strain evidence="1 2">CCALA 953</strain>
    </source>
</reference>
<dbReference type="AlphaFoldDB" id="A0A2A2TG04"/>
<name>A0A2A2TG04_9CYAN</name>
<organism evidence="1 2">
    <name type="scientific">Brunnivagina elsteri CCALA 953</name>
    <dbReference type="NCBI Taxonomy" id="987040"/>
    <lineage>
        <taxon>Bacteria</taxon>
        <taxon>Bacillati</taxon>
        <taxon>Cyanobacteriota</taxon>
        <taxon>Cyanophyceae</taxon>
        <taxon>Nostocales</taxon>
        <taxon>Calotrichaceae</taxon>
        <taxon>Brunnivagina</taxon>
    </lineage>
</organism>
<protein>
    <submittedName>
        <fullName evidence="1">Zn-dependent hydrolase</fullName>
    </submittedName>
</protein>
<dbReference type="OrthoDB" id="9789133at2"/>
<dbReference type="Gene3D" id="3.60.15.10">
    <property type="entry name" value="Ribonuclease Z/Hydroxyacylglutathione hydrolase-like"/>
    <property type="match status" value="1"/>
</dbReference>
<dbReference type="SUPFAM" id="SSF56281">
    <property type="entry name" value="Metallo-hydrolase/oxidoreductase"/>
    <property type="match status" value="1"/>
</dbReference>
<dbReference type="PANTHER" id="PTHR39189">
    <property type="entry name" value="UPF0173 METAL-DEPENDENT HYDROLASE YTKL"/>
    <property type="match status" value="1"/>
</dbReference>
<comment type="caution">
    <text evidence="1">The sequence shown here is derived from an EMBL/GenBank/DDBJ whole genome shotgun (WGS) entry which is preliminary data.</text>
</comment>
<dbReference type="GO" id="GO:0016787">
    <property type="term" value="F:hydrolase activity"/>
    <property type="evidence" value="ECO:0007669"/>
    <property type="project" value="UniProtKB-KW"/>
</dbReference>
<dbReference type="InterPro" id="IPR036866">
    <property type="entry name" value="RibonucZ/Hydroxyglut_hydro"/>
</dbReference>
<gene>
    <name evidence="1" type="ORF">CK510_18450</name>
</gene>
<proteinExistence type="predicted"/>
<evidence type="ECO:0000313" key="1">
    <source>
        <dbReference type="EMBL" id="PAX52606.1"/>
    </source>
</evidence>